<dbReference type="EMBL" id="BPLR01006063">
    <property type="protein sequence ID" value="GIY07180.1"/>
    <property type="molecule type" value="Genomic_DNA"/>
</dbReference>
<keyword evidence="3" id="KW-1185">Reference proteome</keyword>
<feature type="compositionally biased region" description="Basic and acidic residues" evidence="1">
    <location>
        <begin position="1"/>
        <end position="17"/>
    </location>
</feature>
<sequence length="115" mass="13136">MKNLEEVSRQKSKRNERIYSPTASGKCLPKVRSPSVRIPRRIIFPTKYKILPLPNRPTLLTLLPSRAKRHRVRGELTLYYPNRCTHATYGQLDITINLIISDILTPGAKCPLSVV</sequence>
<evidence type="ECO:0000313" key="2">
    <source>
        <dbReference type="EMBL" id="GIY07180.1"/>
    </source>
</evidence>
<reference evidence="2 3" key="1">
    <citation type="submission" date="2021-06" db="EMBL/GenBank/DDBJ databases">
        <title>Caerostris extrusa draft genome.</title>
        <authorList>
            <person name="Kono N."/>
            <person name="Arakawa K."/>
        </authorList>
    </citation>
    <scope>NUCLEOTIDE SEQUENCE [LARGE SCALE GENOMIC DNA]</scope>
</reference>
<dbReference type="Proteomes" id="UP001054945">
    <property type="component" value="Unassembled WGS sequence"/>
</dbReference>
<evidence type="ECO:0000313" key="3">
    <source>
        <dbReference type="Proteomes" id="UP001054945"/>
    </source>
</evidence>
<comment type="caution">
    <text evidence="2">The sequence shown here is derived from an EMBL/GenBank/DDBJ whole genome shotgun (WGS) entry which is preliminary data.</text>
</comment>
<evidence type="ECO:0000256" key="1">
    <source>
        <dbReference type="SAM" id="MobiDB-lite"/>
    </source>
</evidence>
<protein>
    <recommendedName>
        <fullName evidence="4">Ribosomal protein S12</fullName>
    </recommendedName>
</protein>
<dbReference type="AlphaFoldDB" id="A0AAV4QDI8"/>
<gene>
    <name evidence="2" type="ORF">CEXT_698241</name>
</gene>
<accession>A0AAV4QDI8</accession>
<evidence type="ECO:0008006" key="4">
    <source>
        <dbReference type="Google" id="ProtNLM"/>
    </source>
</evidence>
<feature type="region of interest" description="Disordered" evidence="1">
    <location>
        <begin position="1"/>
        <end position="24"/>
    </location>
</feature>
<name>A0AAV4QDI8_CAEEX</name>
<proteinExistence type="predicted"/>
<organism evidence="2 3">
    <name type="scientific">Caerostris extrusa</name>
    <name type="common">Bark spider</name>
    <name type="synonym">Caerostris bankana</name>
    <dbReference type="NCBI Taxonomy" id="172846"/>
    <lineage>
        <taxon>Eukaryota</taxon>
        <taxon>Metazoa</taxon>
        <taxon>Ecdysozoa</taxon>
        <taxon>Arthropoda</taxon>
        <taxon>Chelicerata</taxon>
        <taxon>Arachnida</taxon>
        <taxon>Araneae</taxon>
        <taxon>Araneomorphae</taxon>
        <taxon>Entelegynae</taxon>
        <taxon>Araneoidea</taxon>
        <taxon>Araneidae</taxon>
        <taxon>Caerostris</taxon>
    </lineage>
</organism>